<protein>
    <submittedName>
        <fullName evidence="3">Aa3-type cytochrome c oxidase subunit IV</fullName>
    </submittedName>
</protein>
<keyword evidence="1" id="KW-0812">Transmembrane</keyword>
<keyword evidence="1" id="KW-1133">Transmembrane helix</keyword>
<organism evidence="3 4">
    <name type="scientific">Azospirillum oleiclasticum</name>
    <dbReference type="NCBI Taxonomy" id="2735135"/>
    <lineage>
        <taxon>Bacteria</taxon>
        <taxon>Pseudomonadati</taxon>
        <taxon>Pseudomonadota</taxon>
        <taxon>Alphaproteobacteria</taxon>
        <taxon>Rhodospirillales</taxon>
        <taxon>Azospirillaceae</taxon>
        <taxon>Azospirillum</taxon>
    </lineage>
</organism>
<evidence type="ECO:0000256" key="1">
    <source>
        <dbReference type="SAM" id="Phobius"/>
    </source>
</evidence>
<evidence type="ECO:0000259" key="2">
    <source>
        <dbReference type="Pfam" id="PF07835"/>
    </source>
</evidence>
<dbReference type="InterPro" id="IPR012422">
    <property type="entry name" value="Cyt_c_oxidase_su4_bac-aa3"/>
</dbReference>
<accession>A0ABX2THS5</accession>
<dbReference type="Gene3D" id="1.20.5.160">
    <property type="entry name" value="Bacterial aa3 type cytochrome c oxidase subunit IV"/>
    <property type="match status" value="1"/>
</dbReference>
<dbReference type="RefSeq" id="WP_180284434.1">
    <property type="nucleotide sequence ID" value="NZ_JABFDB010000021.1"/>
</dbReference>
<dbReference type="Pfam" id="PF07835">
    <property type="entry name" value="COX4_pro_2"/>
    <property type="match status" value="1"/>
</dbReference>
<gene>
    <name evidence="3" type="ORF">HND93_23325</name>
</gene>
<evidence type="ECO:0000313" key="4">
    <source>
        <dbReference type="Proteomes" id="UP000584642"/>
    </source>
</evidence>
<feature type="transmembrane region" description="Helical" evidence="1">
    <location>
        <begin position="29"/>
        <end position="48"/>
    </location>
</feature>
<proteinExistence type="predicted"/>
<keyword evidence="4" id="KW-1185">Reference proteome</keyword>
<name>A0ABX2THS5_9PROT</name>
<dbReference type="Proteomes" id="UP000584642">
    <property type="component" value="Unassembled WGS sequence"/>
</dbReference>
<keyword evidence="1" id="KW-0472">Membrane</keyword>
<dbReference type="EMBL" id="JABFDB010000021">
    <property type="protein sequence ID" value="NYZ22653.1"/>
    <property type="molecule type" value="Genomic_DNA"/>
</dbReference>
<dbReference type="SUPFAM" id="SSF81469">
    <property type="entry name" value="Bacterial aa3 type cytochrome c oxidase subunit IV"/>
    <property type="match status" value="1"/>
</dbReference>
<reference evidence="3 4" key="1">
    <citation type="submission" date="2020-05" db="EMBL/GenBank/DDBJ databases">
        <title>Azospirillum oleiclasticum sp. nov, a nitrogen-fixing and heavy crude oil-emulsifying bacterium isolated from the crude oil of Yumen Oilfield.</title>
        <authorList>
            <person name="Wu D."/>
            <person name="Cai M."/>
            <person name="Zhang X."/>
        </authorList>
    </citation>
    <scope>NUCLEOTIDE SEQUENCE [LARGE SCALE GENOMIC DNA]</scope>
    <source>
        <strain evidence="3 4">ROY-1-1-2</strain>
    </source>
</reference>
<feature type="domain" description="Cytochrome c oxidase subunit IV bacterial aa3 type" evidence="2">
    <location>
        <begin position="17"/>
        <end position="48"/>
    </location>
</feature>
<dbReference type="InterPro" id="IPR036596">
    <property type="entry name" value="Cyt-C_aa3_sf"/>
</dbReference>
<comment type="caution">
    <text evidence="3">The sequence shown here is derived from an EMBL/GenBank/DDBJ whole genome shotgun (WGS) entry which is preliminary data.</text>
</comment>
<evidence type="ECO:0000313" key="3">
    <source>
        <dbReference type="EMBL" id="NYZ22653.1"/>
    </source>
</evidence>
<sequence length="49" mass="5499">MASVTHTDSAQSDELLREHRADWIAFTQFVKYGSVAVAVLLVLMAFFLL</sequence>